<dbReference type="EMBL" id="KI925458">
    <property type="protein sequence ID" value="ETW82071.1"/>
    <property type="molecule type" value="Genomic_DNA"/>
</dbReference>
<dbReference type="InterPro" id="IPR012337">
    <property type="entry name" value="RNaseH-like_sf"/>
</dbReference>
<dbReference type="PANTHER" id="PTHR37984">
    <property type="entry name" value="PROTEIN CBG26694"/>
    <property type="match status" value="1"/>
</dbReference>
<dbReference type="GeneID" id="20676805"/>
<evidence type="ECO:0000259" key="1">
    <source>
        <dbReference type="Pfam" id="PF17921"/>
    </source>
</evidence>
<feature type="non-terminal residue" evidence="2">
    <location>
        <position position="1"/>
    </location>
</feature>
<keyword evidence="3" id="KW-1185">Reference proteome</keyword>
<dbReference type="InterPro" id="IPR041588">
    <property type="entry name" value="Integrase_H2C2"/>
</dbReference>
<dbReference type="OrthoDB" id="2273864at2759"/>
<dbReference type="RefSeq" id="XP_009545808.1">
    <property type="nucleotide sequence ID" value="XM_009547513.1"/>
</dbReference>
<dbReference type="SUPFAM" id="SSF53098">
    <property type="entry name" value="Ribonuclease H-like"/>
    <property type="match status" value="1"/>
</dbReference>
<name>W4KAF6_HETIT</name>
<dbReference type="eggNOG" id="KOG0017">
    <property type="taxonomic scope" value="Eukaryota"/>
</dbReference>
<dbReference type="HOGENOM" id="CLU_000384_29_4_1"/>
<dbReference type="PANTHER" id="PTHR37984:SF5">
    <property type="entry name" value="PROTEIN NYNRIN-LIKE"/>
    <property type="match status" value="1"/>
</dbReference>
<dbReference type="Proteomes" id="UP000030671">
    <property type="component" value="Unassembled WGS sequence"/>
</dbReference>
<evidence type="ECO:0000313" key="2">
    <source>
        <dbReference type="EMBL" id="ETW82071.1"/>
    </source>
</evidence>
<sequence>HKGRIYVPPDDKLKRRITKMYHDSPATGHPGRWKTYILISDNFWWPGMSTFIKEYVTGCAICQNTKNITHPTRSPLIPNEIPEGPWQTVTMDFITDPPQVGPYNAIHVTVDRSTKGVVYTPCNKTIDAEGTTDLYMKNV</sequence>
<dbReference type="Gene3D" id="1.10.340.70">
    <property type="match status" value="1"/>
</dbReference>
<dbReference type="InParanoid" id="W4KAF6"/>
<evidence type="ECO:0000313" key="3">
    <source>
        <dbReference type="Proteomes" id="UP000030671"/>
    </source>
</evidence>
<dbReference type="KEGG" id="hir:HETIRDRAFT_45723"/>
<proteinExistence type="predicted"/>
<dbReference type="InterPro" id="IPR050951">
    <property type="entry name" value="Retrovirus_Pol_polyprotein"/>
</dbReference>
<gene>
    <name evidence="2" type="ORF">HETIRDRAFT_45723</name>
</gene>
<organism evidence="2 3">
    <name type="scientific">Heterobasidion irregulare (strain TC 32-1)</name>
    <dbReference type="NCBI Taxonomy" id="747525"/>
    <lineage>
        <taxon>Eukaryota</taxon>
        <taxon>Fungi</taxon>
        <taxon>Dikarya</taxon>
        <taxon>Basidiomycota</taxon>
        <taxon>Agaricomycotina</taxon>
        <taxon>Agaricomycetes</taxon>
        <taxon>Russulales</taxon>
        <taxon>Bondarzewiaceae</taxon>
        <taxon>Heterobasidion</taxon>
        <taxon>Heterobasidion annosum species complex</taxon>
    </lineage>
</organism>
<protein>
    <recommendedName>
        <fullName evidence="1">Integrase zinc-binding domain-containing protein</fullName>
    </recommendedName>
</protein>
<dbReference type="Pfam" id="PF17921">
    <property type="entry name" value="Integrase_H2C2"/>
    <property type="match status" value="1"/>
</dbReference>
<feature type="domain" description="Integrase zinc-binding" evidence="1">
    <location>
        <begin position="10"/>
        <end position="67"/>
    </location>
</feature>
<dbReference type="AlphaFoldDB" id="W4KAF6"/>
<reference evidence="2 3" key="1">
    <citation type="journal article" date="2012" name="New Phytol.">
        <title>Insight into trade-off between wood decay and parasitism from the genome of a fungal forest pathogen.</title>
        <authorList>
            <person name="Olson A."/>
            <person name="Aerts A."/>
            <person name="Asiegbu F."/>
            <person name="Belbahri L."/>
            <person name="Bouzid O."/>
            <person name="Broberg A."/>
            <person name="Canback B."/>
            <person name="Coutinho P.M."/>
            <person name="Cullen D."/>
            <person name="Dalman K."/>
            <person name="Deflorio G."/>
            <person name="van Diepen L.T."/>
            <person name="Dunand C."/>
            <person name="Duplessis S."/>
            <person name="Durling M."/>
            <person name="Gonthier P."/>
            <person name="Grimwood J."/>
            <person name="Fossdal C.G."/>
            <person name="Hansson D."/>
            <person name="Henrissat B."/>
            <person name="Hietala A."/>
            <person name="Himmelstrand K."/>
            <person name="Hoffmeister D."/>
            <person name="Hogberg N."/>
            <person name="James T.Y."/>
            <person name="Karlsson M."/>
            <person name="Kohler A."/>
            <person name="Kues U."/>
            <person name="Lee Y.H."/>
            <person name="Lin Y.C."/>
            <person name="Lind M."/>
            <person name="Lindquist E."/>
            <person name="Lombard V."/>
            <person name="Lucas S."/>
            <person name="Lunden K."/>
            <person name="Morin E."/>
            <person name="Murat C."/>
            <person name="Park J."/>
            <person name="Raffaello T."/>
            <person name="Rouze P."/>
            <person name="Salamov A."/>
            <person name="Schmutz J."/>
            <person name="Solheim H."/>
            <person name="Stahlberg J."/>
            <person name="Velez H."/>
            <person name="de Vries R.P."/>
            <person name="Wiebenga A."/>
            <person name="Woodward S."/>
            <person name="Yakovlev I."/>
            <person name="Garbelotto M."/>
            <person name="Martin F."/>
            <person name="Grigoriev I.V."/>
            <person name="Stenlid J."/>
        </authorList>
    </citation>
    <scope>NUCLEOTIDE SEQUENCE [LARGE SCALE GENOMIC DNA]</scope>
    <source>
        <strain evidence="2 3">TC 32-1</strain>
    </source>
</reference>
<dbReference type="STRING" id="747525.W4KAF6"/>
<accession>W4KAF6</accession>